<name>A0A918NSQ4_9ACTN</name>
<organism evidence="1 2">
    <name type="scientific">Streptomyces minutiscleroticus</name>
    <dbReference type="NCBI Taxonomy" id="68238"/>
    <lineage>
        <taxon>Bacteria</taxon>
        <taxon>Bacillati</taxon>
        <taxon>Actinomycetota</taxon>
        <taxon>Actinomycetes</taxon>
        <taxon>Kitasatosporales</taxon>
        <taxon>Streptomycetaceae</taxon>
        <taxon>Streptomyces</taxon>
    </lineage>
</organism>
<dbReference type="Proteomes" id="UP000619244">
    <property type="component" value="Unassembled WGS sequence"/>
</dbReference>
<evidence type="ECO:0000313" key="1">
    <source>
        <dbReference type="EMBL" id="GGX92902.1"/>
    </source>
</evidence>
<sequence length="107" mass="10556">MVVPGGAAIVTPGRAPGATRVPSAVPPRQSASVVQAWLSTVAEGAFARAGRDGGEGTAAAAGAPTAAAAETAAARTILRDGCSDLVMAGEPPGVRNGRIRRTVVRQL</sequence>
<protein>
    <submittedName>
        <fullName evidence="1">Uncharacterized protein</fullName>
    </submittedName>
</protein>
<dbReference type="AlphaFoldDB" id="A0A918NSQ4"/>
<reference evidence="1" key="1">
    <citation type="journal article" date="2014" name="Int. J. Syst. Evol. Microbiol.">
        <title>Complete genome sequence of Corynebacterium casei LMG S-19264T (=DSM 44701T), isolated from a smear-ripened cheese.</title>
        <authorList>
            <consortium name="US DOE Joint Genome Institute (JGI-PGF)"/>
            <person name="Walter F."/>
            <person name="Albersmeier A."/>
            <person name="Kalinowski J."/>
            <person name="Ruckert C."/>
        </authorList>
    </citation>
    <scope>NUCLEOTIDE SEQUENCE</scope>
    <source>
        <strain evidence="1">JCM 4790</strain>
    </source>
</reference>
<proteinExistence type="predicted"/>
<keyword evidence="2" id="KW-1185">Reference proteome</keyword>
<comment type="caution">
    <text evidence="1">The sequence shown here is derived from an EMBL/GenBank/DDBJ whole genome shotgun (WGS) entry which is preliminary data.</text>
</comment>
<dbReference type="EMBL" id="BMVU01000031">
    <property type="protein sequence ID" value="GGX92902.1"/>
    <property type="molecule type" value="Genomic_DNA"/>
</dbReference>
<gene>
    <name evidence="1" type="ORF">GCM10010358_53530</name>
</gene>
<accession>A0A918NSQ4</accession>
<evidence type="ECO:0000313" key="2">
    <source>
        <dbReference type="Proteomes" id="UP000619244"/>
    </source>
</evidence>
<reference evidence="1" key="2">
    <citation type="submission" date="2020-09" db="EMBL/GenBank/DDBJ databases">
        <authorList>
            <person name="Sun Q."/>
            <person name="Ohkuma M."/>
        </authorList>
    </citation>
    <scope>NUCLEOTIDE SEQUENCE</scope>
    <source>
        <strain evidence="1">JCM 4790</strain>
    </source>
</reference>